<evidence type="ECO:0000256" key="1">
    <source>
        <dbReference type="SAM" id="Phobius"/>
    </source>
</evidence>
<accession>A0A3N7G9C1</accession>
<gene>
    <name evidence="2" type="ORF">POPTR_019G116166</name>
</gene>
<evidence type="ECO:0000313" key="2">
    <source>
        <dbReference type="EMBL" id="RQP03780.1"/>
    </source>
</evidence>
<reference evidence="2 3" key="1">
    <citation type="journal article" date="2006" name="Science">
        <title>The genome of black cottonwood, Populus trichocarpa (Torr. &amp; Gray).</title>
        <authorList>
            <person name="Tuskan G.A."/>
            <person name="Difazio S."/>
            <person name="Jansson S."/>
            <person name="Bohlmann J."/>
            <person name="Grigoriev I."/>
            <person name="Hellsten U."/>
            <person name="Putnam N."/>
            <person name="Ralph S."/>
            <person name="Rombauts S."/>
            <person name="Salamov A."/>
            <person name="Schein J."/>
            <person name="Sterck L."/>
            <person name="Aerts A."/>
            <person name="Bhalerao R.R."/>
            <person name="Bhalerao R.P."/>
            <person name="Blaudez D."/>
            <person name="Boerjan W."/>
            <person name="Brun A."/>
            <person name="Brunner A."/>
            <person name="Busov V."/>
            <person name="Campbell M."/>
            <person name="Carlson J."/>
            <person name="Chalot M."/>
            <person name="Chapman J."/>
            <person name="Chen G.L."/>
            <person name="Cooper D."/>
            <person name="Coutinho P.M."/>
            <person name="Couturier J."/>
            <person name="Covert S."/>
            <person name="Cronk Q."/>
            <person name="Cunningham R."/>
            <person name="Davis J."/>
            <person name="Degroeve S."/>
            <person name="Dejardin A."/>
            <person name="Depamphilis C."/>
            <person name="Detter J."/>
            <person name="Dirks B."/>
            <person name="Dubchak I."/>
            <person name="Duplessis S."/>
            <person name="Ehlting J."/>
            <person name="Ellis B."/>
            <person name="Gendler K."/>
            <person name="Goodstein D."/>
            <person name="Gribskov M."/>
            <person name="Grimwood J."/>
            <person name="Groover A."/>
            <person name="Gunter L."/>
            <person name="Hamberger B."/>
            <person name="Heinze B."/>
            <person name="Helariutta Y."/>
            <person name="Henrissat B."/>
            <person name="Holligan D."/>
            <person name="Holt R."/>
            <person name="Huang W."/>
            <person name="Islam-Faridi N."/>
            <person name="Jones S."/>
            <person name="Jones-Rhoades M."/>
            <person name="Jorgensen R."/>
            <person name="Joshi C."/>
            <person name="Kangasjarvi J."/>
            <person name="Karlsson J."/>
            <person name="Kelleher C."/>
            <person name="Kirkpatrick R."/>
            <person name="Kirst M."/>
            <person name="Kohler A."/>
            <person name="Kalluri U."/>
            <person name="Larimer F."/>
            <person name="Leebens-Mack J."/>
            <person name="Leple J.C."/>
            <person name="Locascio P."/>
            <person name="Lou Y."/>
            <person name="Lucas S."/>
            <person name="Martin F."/>
            <person name="Montanini B."/>
            <person name="Napoli C."/>
            <person name="Nelson D.R."/>
            <person name="Nelson C."/>
            <person name="Nieminen K."/>
            <person name="Nilsson O."/>
            <person name="Pereda V."/>
            <person name="Peter G."/>
            <person name="Philippe R."/>
            <person name="Pilate G."/>
            <person name="Poliakov A."/>
            <person name="Razumovskaya J."/>
            <person name="Richardson P."/>
            <person name="Rinaldi C."/>
            <person name="Ritland K."/>
            <person name="Rouze P."/>
            <person name="Ryaboy D."/>
            <person name="Schmutz J."/>
            <person name="Schrader J."/>
            <person name="Segerman B."/>
            <person name="Shin H."/>
            <person name="Siddiqui A."/>
            <person name="Sterky F."/>
            <person name="Terry A."/>
            <person name="Tsai C.J."/>
            <person name="Uberbacher E."/>
            <person name="Unneberg P."/>
            <person name="Vahala J."/>
            <person name="Wall K."/>
            <person name="Wessler S."/>
            <person name="Yang G."/>
            <person name="Yin T."/>
            <person name="Douglas C."/>
            <person name="Marra M."/>
            <person name="Sandberg G."/>
            <person name="Van de Peer Y."/>
            <person name="Rokhsar D."/>
        </authorList>
    </citation>
    <scope>NUCLEOTIDE SEQUENCE [LARGE SCALE GENOMIC DNA]</scope>
    <source>
        <strain evidence="3">cv. Nisqually</strain>
    </source>
</reference>
<feature type="transmembrane region" description="Helical" evidence="1">
    <location>
        <begin position="184"/>
        <end position="202"/>
    </location>
</feature>
<sequence length="211" mass="24164">MKAMACCSSLRFLSFFLWFWKPAPEKKKPIVMLVLSSVGFLFPCPPLCLCSQRKKETLWFLLLAVAEDDDSAEGLSHPHCHCLLSSVLFFISPLPRFSSLFFQFFPPGFFVFSSVSLRRNRGTKVCSGFSRFLFPVFLQFLSVCSFLVRFCHFLFSALRGFSFSLPLSPSVLCFSRGFSVMPSLSWVLFCHHLHGLSLAFIAREQCRFFKP</sequence>
<dbReference type="Proteomes" id="UP000006729">
    <property type="component" value="Chromosome 19"/>
</dbReference>
<proteinExistence type="predicted"/>
<protein>
    <submittedName>
        <fullName evidence="2">Uncharacterized protein</fullName>
    </submittedName>
</protein>
<keyword evidence="1" id="KW-1133">Transmembrane helix</keyword>
<name>A0A3N7G9C1_POPTR</name>
<keyword evidence="1" id="KW-0472">Membrane</keyword>
<keyword evidence="3" id="KW-1185">Reference proteome</keyword>
<dbReference type="AlphaFoldDB" id="A0A3N7G9C1"/>
<organism evidence="2 3">
    <name type="scientific">Populus trichocarpa</name>
    <name type="common">Western balsam poplar</name>
    <name type="synonym">Populus balsamifera subsp. trichocarpa</name>
    <dbReference type="NCBI Taxonomy" id="3694"/>
    <lineage>
        <taxon>Eukaryota</taxon>
        <taxon>Viridiplantae</taxon>
        <taxon>Streptophyta</taxon>
        <taxon>Embryophyta</taxon>
        <taxon>Tracheophyta</taxon>
        <taxon>Spermatophyta</taxon>
        <taxon>Magnoliopsida</taxon>
        <taxon>eudicotyledons</taxon>
        <taxon>Gunneridae</taxon>
        <taxon>Pentapetalae</taxon>
        <taxon>rosids</taxon>
        <taxon>fabids</taxon>
        <taxon>Malpighiales</taxon>
        <taxon>Salicaceae</taxon>
        <taxon>Saliceae</taxon>
        <taxon>Populus</taxon>
    </lineage>
</organism>
<dbReference type="InParanoid" id="A0A3N7G9C1"/>
<feature type="transmembrane region" description="Helical" evidence="1">
    <location>
        <begin position="129"/>
        <end position="155"/>
    </location>
</feature>
<evidence type="ECO:0000313" key="3">
    <source>
        <dbReference type="Proteomes" id="UP000006729"/>
    </source>
</evidence>
<dbReference type="EMBL" id="CM009308">
    <property type="protein sequence ID" value="RQP03780.1"/>
    <property type="molecule type" value="Genomic_DNA"/>
</dbReference>
<keyword evidence="1" id="KW-0812">Transmembrane</keyword>